<reference evidence="1" key="1">
    <citation type="journal article" date="2005" name="PLoS Biol.">
        <title>The genomes of Oryza sativa: a history of duplications.</title>
        <authorList>
            <person name="Yu J."/>
            <person name="Wang J."/>
            <person name="Lin W."/>
            <person name="Li S."/>
            <person name="Li H."/>
            <person name="Zhou J."/>
            <person name="Ni P."/>
            <person name="Dong W."/>
            <person name="Hu S."/>
            <person name="Zeng C."/>
            <person name="Zhang J."/>
            <person name="Zhang Y."/>
            <person name="Li R."/>
            <person name="Xu Z."/>
            <person name="Li S."/>
            <person name="Li X."/>
            <person name="Zheng H."/>
            <person name="Cong L."/>
            <person name="Lin L."/>
            <person name="Yin J."/>
            <person name="Geng J."/>
            <person name="Li G."/>
            <person name="Shi J."/>
            <person name="Liu J."/>
            <person name="Lv H."/>
            <person name="Li J."/>
            <person name="Wang J."/>
            <person name="Deng Y."/>
            <person name="Ran L."/>
            <person name="Shi X."/>
            <person name="Wang X."/>
            <person name="Wu Q."/>
            <person name="Li C."/>
            <person name="Ren X."/>
            <person name="Wang J."/>
            <person name="Wang X."/>
            <person name="Li D."/>
            <person name="Liu D."/>
            <person name="Zhang X."/>
            <person name="Ji Z."/>
            <person name="Zhao W."/>
            <person name="Sun Y."/>
            <person name="Zhang Z."/>
            <person name="Bao J."/>
            <person name="Han Y."/>
            <person name="Dong L."/>
            <person name="Ji J."/>
            <person name="Chen P."/>
            <person name="Wu S."/>
            <person name="Liu J."/>
            <person name="Xiao Y."/>
            <person name="Bu D."/>
            <person name="Tan J."/>
            <person name="Yang L."/>
            <person name="Ye C."/>
            <person name="Zhang J."/>
            <person name="Xu J."/>
            <person name="Zhou Y."/>
            <person name="Yu Y."/>
            <person name="Zhang B."/>
            <person name="Zhuang S."/>
            <person name="Wei H."/>
            <person name="Liu B."/>
            <person name="Lei M."/>
            <person name="Yu H."/>
            <person name="Li Y."/>
            <person name="Xu H."/>
            <person name="Wei S."/>
            <person name="He X."/>
            <person name="Fang L."/>
            <person name="Zhang Z."/>
            <person name="Zhang Y."/>
            <person name="Huang X."/>
            <person name="Su Z."/>
            <person name="Tong W."/>
            <person name="Li J."/>
            <person name="Tong Z."/>
            <person name="Li S."/>
            <person name="Ye J."/>
            <person name="Wang L."/>
            <person name="Fang L."/>
            <person name="Lei T."/>
            <person name="Chen C."/>
            <person name="Chen H."/>
            <person name="Xu Z."/>
            <person name="Li H."/>
            <person name="Huang H."/>
            <person name="Zhang F."/>
            <person name="Xu H."/>
            <person name="Li N."/>
            <person name="Zhao C."/>
            <person name="Li S."/>
            <person name="Dong L."/>
            <person name="Huang Y."/>
            <person name="Li L."/>
            <person name="Xi Y."/>
            <person name="Qi Q."/>
            <person name="Li W."/>
            <person name="Zhang B."/>
            <person name="Hu W."/>
            <person name="Zhang Y."/>
            <person name="Tian X."/>
            <person name="Jiao Y."/>
            <person name="Liang X."/>
            <person name="Jin J."/>
            <person name="Gao L."/>
            <person name="Zheng W."/>
            <person name="Hao B."/>
            <person name="Liu S."/>
            <person name="Wang W."/>
            <person name="Yuan L."/>
            <person name="Cao M."/>
            <person name="McDermott J."/>
            <person name="Samudrala R."/>
            <person name="Wang J."/>
            <person name="Wong G.K."/>
            <person name="Yang H."/>
        </authorList>
    </citation>
    <scope>NUCLEOTIDE SEQUENCE [LARGE SCALE GENOMIC DNA]</scope>
</reference>
<protein>
    <submittedName>
        <fullName evidence="1">Uncharacterized protein</fullName>
    </submittedName>
</protein>
<dbReference type="EMBL" id="CM000140">
    <property type="protein sequence ID" value="EEE58338.1"/>
    <property type="molecule type" value="Genomic_DNA"/>
</dbReference>
<organism evidence="1">
    <name type="scientific">Oryza sativa subsp. japonica</name>
    <name type="common">Rice</name>
    <dbReference type="NCBI Taxonomy" id="39947"/>
    <lineage>
        <taxon>Eukaryota</taxon>
        <taxon>Viridiplantae</taxon>
        <taxon>Streptophyta</taxon>
        <taxon>Embryophyta</taxon>
        <taxon>Tracheophyta</taxon>
        <taxon>Spermatophyta</taxon>
        <taxon>Magnoliopsida</taxon>
        <taxon>Liliopsida</taxon>
        <taxon>Poales</taxon>
        <taxon>Poaceae</taxon>
        <taxon>BOP clade</taxon>
        <taxon>Oryzoideae</taxon>
        <taxon>Oryzeae</taxon>
        <taxon>Oryzinae</taxon>
        <taxon>Oryza</taxon>
        <taxon>Oryza sativa</taxon>
    </lineage>
</organism>
<reference evidence="1" key="2">
    <citation type="submission" date="2008-12" db="EMBL/GenBank/DDBJ databases">
        <title>Improved gene annotation of the rice (Oryza sativa) genomes.</title>
        <authorList>
            <person name="Wang J."/>
            <person name="Li R."/>
            <person name="Fan W."/>
            <person name="Huang Q."/>
            <person name="Zhang J."/>
            <person name="Zhou Y."/>
            <person name="Hu Y."/>
            <person name="Zi S."/>
            <person name="Li J."/>
            <person name="Ni P."/>
            <person name="Zheng H."/>
            <person name="Zhang Y."/>
            <person name="Zhao M."/>
            <person name="Hao Q."/>
            <person name="McDermott J."/>
            <person name="Samudrala R."/>
            <person name="Kristiansen K."/>
            <person name="Wong G.K.-S."/>
        </authorList>
    </citation>
    <scope>NUCLEOTIDE SEQUENCE</scope>
</reference>
<proteinExistence type="predicted"/>
<accession>B9FBD6</accession>
<sequence length="67" mass="6861">MALAAAAAAAAAAVSFPPLLSRPAAWVLLRCGRNGGFLPFFLGLYLPQLQAPGDFKITLGKPKAPAP</sequence>
<gene>
    <name evidence="1" type="ORF">OsJ_09446</name>
</gene>
<dbReference type="Proteomes" id="UP000007752">
    <property type="component" value="Chromosome 3"/>
</dbReference>
<name>B9FBD6_ORYSJ</name>
<dbReference type="AlphaFoldDB" id="B9FBD6"/>
<evidence type="ECO:0000313" key="1">
    <source>
        <dbReference type="EMBL" id="EEE58338.1"/>
    </source>
</evidence>